<dbReference type="EMBL" id="KK107078">
    <property type="protein sequence ID" value="EZA60340.1"/>
    <property type="molecule type" value="Genomic_DNA"/>
</dbReference>
<feature type="region of interest" description="Disordered" evidence="1">
    <location>
        <begin position="1"/>
        <end position="48"/>
    </location>
</feature>
<protein>
    <submittedName>
        <fullName evidence="2">Uncharacterized protein</fullName>
    </submittedName>
</protein>
<dbReference type="Proteomes" id="UP000053097">
    <property type="component" value="Unassembled WGS sequence"/>
</dbReference>
<dbReference type="AlphaFoldDB" id="A0A026WW95"/>
<keyword evidence="3" id="KW-1185">Reference proteome</keyword>
<sequence>MRRTTTKRTRTKRSREKGRKEDWTTTTTSEQHDHAHIPAKRDRKRARVRERVSRTCEIAVRPTHTVVADRRGRQGARASKMEGRRAYQRLLIAKEKKPSAPKLEGTTGITIGQVSDGTALIGRGAISCSPVRVNFARPSLTTDEKIHSCYVLFKKITFVQDVDTYACMPHKRAGKRARWAMLSDTASPRSRGLAV</sequence>
<reference evidence="2 3" key="1">
    <citation type="journal article" date="2014" name="Curr. Biol.">
        <title>The genome of the clonal raider ant Cerapachys biroi.</title>
        <authorList>
            <person name="Oxley P.R."/>
            <person name="Ji L."/>
            <person name="Fetter-Pruneda I."/>
            <person name="McKenzie S.K."/>
            <person name="Li C."/>
            <person name="Hu H."/>
            <person name="Zhang G."/>
            <person name="Kronauer D.J."/>
        </authorList>
    </citation>
    <scope>NUCLEOTIDE SEQUENCE [LARGE SCALE GENOMIC DNA]</scope>
</reference>
<proteinExistence type="predicted"/>
<gene>
    <name evidence="2" type="ORF">X777_13429</name>
</gene>
<feature type="compositionally biased region" description="Basic residues" evidence="1">
    <location>
        <begin position="1"/>
        <end position="17"/>
    </location>
</feature>
<feature type="compositionally biased region" description="Basic and acidic residues" evidence="1">
    <location>
        <begin position="30"/>
        <end position="40"/>
    </location>
</feature>
<evidence type="ECO:0000256" key="1">
    <source>
        <dbReference type="SAM" id="MobiDB-lite"/>
    </source>
</evidence>
<accession>A0A026WW95</accession>
<evidence type="ECO:0000313" key="3">
    <source>
        <dbReference type="Proteomes" id="UP000053097"/>
    </source>
</evidence>
<evidence type="ECO:0000313" key="2">
    <source>
        <dbReference type="EMBL" id="EZA60340.1"/>
    </source>
</evidence>
<name>A0A026WW95_OOCBI</name>
<organism evidence="2 3">
    <name type="scientific">Ooceraea biroi</name>
    <name type="common">Clonal raider ant</name>
    <name type="synonym">Cerapachys biroi</name>
    <dbReference type="NCBI Taxonomy" id="2015173"/>
    <lineage>
        <taxon>Eukaryota</taxon>
        <taxon>Metazoa</taxon>
        <taxon>Ecdysozoa</taxon>
        <taxon>Arthropoda</taxon>
        <taxon>Hexapoda</taxon>
        <taxon>Insecta</taxon>
        <taxon>Pterygota</taxon>
        <taxon>Neoptera</taxon>
        <taxon>Endopterygota</taxon>
        <taxon>Hymenoptera</taxon>
        <taxon>Apocrita</taxon>
        <taxon>Aculeata</taxon>
        <taxon>Formicoidea</taxon>
        <taxon>Formicidae</taxon>
        <taxon>Dorylinae</taxon>
        <taxon>Ooceraea</taxon>
    </lineage>
</organism>